<feature type="non-terminal residue" evidence="1">
    <location>
        <position position="1"/>
    </location>
</feature>
<accession>A0AC60QVM6</accession>
<evidence type="ECO:0000313" key="2">
    <source>
        <dbReference type="Proteomes" id="UP000805193"/>
    </source>
</evidence>
<organism evidence="1 2">
    <name type="scientific">Ixodes persulcatus</name>
    <name type="common">Taiga tick</name>
    <dbReference type="NCBI Taxonomy" id="34615"/>
    <lineage>
        <taxon>Eukaryota</taxon>
        <taxon>Metazoa</taxon>
        <taxon>Ecdysozoa</taxon>
        <taxon>Arthropoda</taxon>
        <taxon>Chelicerata</taxon>
        <taxon>Arachnida</taxon>
        <taxon>Acari</taxon>
        <taxon>Parasitiformes</taxon>
        <taxon>Ixodida</taxon>
        <taxon>Ixodoidea</taxon>
        <taxon>Ixodidae</taxon>
        <taxon>Ixodinae</taxon>
        <taxon>Ixodes</taxon>
    </lineage>
</organism>
<protein>
    <submittedName>
        <fullName evidence="1">Uncharacterized protein</fullName>
    </submittedName>
</protein>
<proteinExistence type="predicted"/>
<evidence type="ECO:0000313" key="1">
    <source>
        <dbReference type="EMBL" id="KAG0442798.1"/>
    </source>
</evidence>
<name>A0AC60QVM6_IXOPE</name>
<dbReference type="EMBL" id="JABSTQ010004269">
    <property type="protein sequence ID" value="KAG0442798.1"/>
    <property type="molecule type" value="Genomic_DNA"/>
</dbReference>
<keyword evidence="2" id="KW-1185">Reference proteome</keyword>
<dbReference type="Proteomes" id="UP000805193">
    <property type="component" value="Unassembled WGS sequence"/>
</dbReference>
<sequence>DENIPPTPCVLYTKQELDDADFLHLAVDPSSGHVPRCFIGSSRTVLPLCAVARVLHIRLDPNFCCEPGTAA</sequence>
<gene>
    <name evidence="1" type="ORF">HPB47_015609</name>
</gene>
<comment type="caution">
    <text evidence="1">The sequence shown here is derived from an EMBL/GenBank/DDBJ whole genome shotgun (WGS) entry which is preliminary data.</text>
</comment>
<reference evidence="1 2" key="1">
    <citation type="journal article" date="2020" name="Cell">
        <title>Large-Scale Comparative Analyses of Tick Genomes Elucidate Their Genetic Diversity and Vector Capacities.</title>
        <authorList>
            <consortium name="Tick Genome and Microbiome Consortium (TIGMIC)"/>
            <person name="Jia N."/>
            <person name="Wang J."/>
            <person name="Shi W."/>
            <person name="Du L."/>
            <person name="Sun Y."/>
            <person name="Zhan W."/>
            <person name="Jiang J.F."/>
            <person name="Wang Q."/>
            <person name="Zhang B."/>
            <person name="Ji P."/>
            <person name="Bell-Sakyi L."/>
            <person name="Cui X.M."/>
            <person name="Yuan T.T."/>
            <person name="Jiang B.G."/>
            <person name="Yang W.F."/>
            <person name="Lam T.T."/>
            <person name="Chang Q.C."/>
            <person name="Ding S.J."/>
            <person name="Wang X.J."/>
            <person name="Zhu J.G."/>
            <person name="Ruan X.D."/>
            <person name="Zhao L."/>
            <person name="Wei J.T."/>
            <person name="Ye R.Z."/>
            <person name="Que T.C."/>
            <person name="Du C.H."/>
            <person name="Zhou Y.H."/>
            <person name="Cheng J.X."/>
            <person name="Dai P.F."/>
            <person name="Guo W.B."/>
            <person name="Han X.H."/>
            <person name="Huang E.J."/>
            <person name="Li L.F."/>
            <person name="Wei W."/>
            <person name="Gao Y.C."/>
            <person name="Liu J.Z."/>
            <person name="Shao H.Z."/>
            <person name="Wang X."/>
            <person name="Wang C.C."/>
            <person name="Yang T.C."/>
            <person name="Huo Q.B."/>
            <person name="Li W."/>
            <person name="Chen H.Y."/>
            <person name="Chen S.E."/>
            <person name="Zhou L.G."/>
            <person name="Ni X.B."/>
            <person name="Tian J.H."/>
            <person name="Sheng Y."/>
            <person name="Liu T."/>
            <person name="Pan Y.S."/>
            <person name="Xia L.Y."/>
            <person name="Li J."/>
            <person name="Zhao F."/>
            <person name="Cao W.C."/>
        </authorList>
    </citation>
    <scope>NUCLEOTIDE SEQUENCE [LARGE SCALE GENOMIC DNA]</scope>
    <source>
        <strain evidence="1">Iper-2018</strain>
    </source>
</reference>